<accession>A0A151WN61</accession>
<name>A0A151WN61_9HYME</name>
<dbReference type="InterPro" id="IPR036397">
    <property type="entry name" value="RNaseH_sf"/>
</dbReference>
<sequence>MWLQLDGAPLHFGMNTKRELNRIFPNRRIGKDGLALFPVRLPDLICLDYYLWGRIKELAYFQRPITSENMKERIKNIFREINDSRVRRSPNKLLRNYRHV</sequence>
<dbReference type="Proteomes" id="UP000075809">
    <property type="component" value="Unassembled WGS sequence"/>
</dbReference>
<organism evidence="1 2">
    <name type="scientific">Mycetomoellerius zeteki</name>
    <dbReference type="NCBI Taxonomy" id="64791"/>
    <lineage>
        <taxon>Eukaryota</taxon>
        <taxon>Metazoa</taxon>
        <taxon>Ecdysozoa</taxon>
        <taxon>Arthropoda</taxon>
        <taxon>Hexapoda</taxon>
        <taxon>Insecta</taxon>
        <taxon>Pterygota</taxon>
        <taxon>Neoptera</taxon>
        <taxon>Endopterygota</taxon>
        <taxon>Hymenoptera</taxon>
        <taxon>Apocrita</taxon>
        <taxon>Aculeata</taxon>
        <taxon>Formicoidea</taxon>
        <taxon>Formicidae</taxon>
        <taxon>Myrmicinae</taxon>
        <taxon>Mycetomoellerius</taxon>
    </lineage>
</organism>
<dbReference type="PANTHER" id="PTHR47326:SF1">
    <property type="entry name" value="HTH PSQ-TYPE DOMAIN-CONTAINING PROTEIN"/>
    <property type="match status" value="1"/>
</dbReference>
<dbReference type="EMBL" id="KQ982934">
    <property type="protein sequence ID" value="KYQ49125.1"/>
    <property type="molecule type" value="Genomic_DNA"/>
</dbReference>
<protein>
    <recommendedName>
        <fullName evidence="3">DUF4817 domain-containing protein</fullName>
    </recommendedName>
</protein>
<dbReference type="PANTHER" id="PTHR47326">
    <property type="entry name" value="TRANSPOSABLE ELEMENT TC3 TRANSPOSASE-LIKE PROTEIN"/>
    <property type="match status" value="1"/>
</dbReference>
<dbReference type="AlphaFoldDB" id="A0A151WN61"/>
<dbReference type="GO" id="GO:0003676">
    <property type="term" value="F:nucleic acid binding"/>
    <property type="evidence" value="ECO:0007669"/>
    <property type="project" value="InterPro"/>
</dbReference>
<keyword evidence="2" id="KW-1185">Reference proteome</keyword>
<gene>
    <name evidence="1" type="ORF">ALC60_11739</name>
</gene>
<evidence type="ECO:0000313" key="1">
    <source>
        <dbReference type="EMBL" id="KYQ49125.1"/>
    </source>
</evidence>
<proteinExistence type="predicted"/>
<dbReference type="Gene3D" id="3.30.420.10">
    <property type="entry name" value="Ribonuclease H-like superfamily/Ribonuclease H"/>
    <property type="match status" value="1"/>
</dbReference>
<dbReference type="STRING" id="64791.A0A151WN61"/>
<evidence type="ECO:0000313" key="2">
    <source>
        <dbReference type="Proteomes" id="UP000075809"/>
    </source>
</evidence>
<evidence type="ECO:0008006" key="3">
    <source>
        <dbReference type="Google" id="ProtNLM"/>
    </source>
</evidence>
<reference evidence="1 2" key="1">
    <citation type="submission" date="2015-09" db="EMBL/GenBank/DDBJ databases">
        <title>Trachymyrmex zeteki WGS genome.</title>
        <authorList>
            <person name="Nygaard S."/>
            <person name="Hu H."/>
            <person name="Boomsma J."/>
            <person name="Zhang G."/>
        </authorList>
    </citation>
    <scope>NUCLEOTIDE SEQUENCE [LARGE SCALE GENOMIC DNA]</scope>
    <source>
        <strain evidence="1">Tzet28-1</strain>
        <tissue evidence="1">Whole body</tissue>
    </source>
</reference>